<dbReference type="Proteomes" id="UP000663862">
    <property type="component" value="Unassembled WGS sequence"/>
</dbReference>
<keyword evidence="1" id="KW-0677">Repeat</keyword>
<comment type="caution">
    <text evidence="2">The sequence shown here is derived from an EMBL/GenBank/DDBJ whole genome shotgun (WGS) entry which is preliminary data.</text>
</comment>
<accession>A0A820QEW6</accession>
<dbReference type="InterPro" id="IPR050952">
    <property type="entry name" value="TRIM-NHL_E3_ligases"/>
</dbReference>
<dbReference type="InterPro" id="IPR011042">
    <property type="entry name" value="6-blade_b-propeller_TolB-like"/>
</dbReference>
<dbReference type="EMBL" id="CAJOBQ010000810">
    <property type="protein sequence ID" value="CAF4420631.1"/>
    <property type="molecule type" value="Genomic_DNA"/>
</dbReference>
<dbReference type="AlphaFoldDB" id="A0A820QEW6"/>
<gene>
    <name evidence="2" type="ORF">TSG867_LOCUS14494</name>
</gene>
<proteinExistence type="predicted"/>
<dbReference type="InterPro" id="IPR001258">
    <property type="entry name" value="NHL_repeat"/>
</dbReference>
<evidence type="ECO:0000256" key="1">
    <source>
        <dbReference type="ARBA" id="ARBA00022737"/>
    </source>
</evidence>
<protein>
    <recommendedName>
        <fullName evidence="4">NHL repeat-containing protein</fullName>
    </recommendedName>
</protein>
<organism evidence="2 3">
    <name type="scientific">Rotaria socialis</name>
    <dbReference type="NCBI Taxonomy" id="392032"/>
    <lineage>
        <taxon>Eukaryota</taxon>
        <taxon>Metazoa</taxon>
        <taxon>Spiralia</taxon>
        <taxon>Gnathifera</taxon>
        <taxon>Rotifera</taxon>
        <taxon>Eurotatoria</taxon>
        <taxon>Bdelloidea</taxon>
        <taxon>Philodinida</taxon>
        <taxon>Philodinidae</taxon>
        <taxon>Rotaria</taxon>
    </lineage>
</organism>
<reference evidence="2" key="1">
    <citation type="submission" date="2021-02" db="EMBL/GenBank/DDBJ databases">
        <authorList>
            <person name="Nowell W R."/>
        </authorList>
    </citation>
    <scope>NUCLEOTIDE SEQUENCE</scope>
</reference>
<dbReference type="GO" id="GO:0008270">
    <property type="term" value="F:zinc ion binding"/>
    <property type="evidence" value="ECO:0007669"/>
    <property type="project" value="UniProtKB-KW"/>
</dbReference>
<evidence type="ECO:0008006" key="4">
    <source>
        <dbReference type="Google" id="ProtNLM"/>
    </source>
</evidence>
<dbReference type="SUPFAM" id="SSF101898">
    <property type="entry name" value="NHL repeat"/>
    <property type="match status" value="1"/>
</dbReference>
<dbReference type="Pfam" id="PF01436">
    <property type="entry name" value="NHL"/>
    <property type="match status" value="1"/>
</dbReference>
<sequence length="542" mass="60841">MNHRVVRLLANGQGDSVIIAGNENGQLGSSLSELYYPMGIYLDERNDDLYIADSWNYRIVCYSIRNAQKSGRIVAGGNGRGKHLNQLRGPQSIVLDQEGTMYIGDYGRIMRWMKGAQQGQVLIGDSSFNGWFPPSNASSNYISIPTSINFDSKNNLYFVDTLTRRILQLKLDNRMCTTDINNTTPTTTLVPNVTINQNYSTTTPHGPQCWTTNAIFTIVAQINDTHLNSTHDLTIDEKANTFYLADTYQNRLLEIQNLGSSSWTSKPISFAVPISPTALYLSRNGWLYIADETTKEIKKYRIGGPQYSLQAIAGGNGYGVESNQIANCYGLTMNEEANYLYVSDLNNHRVSRWSLKTLGEVVIVAGNSSSGSGLHQLSSPRGIHIVGGHLFISDTDNNRVVRVNLNNAQNNNSAGLLQTSIYQYNLKRPTSITSDRYGRIFYIADQSRILKWWFDQNLFEVLIDDTIADIGNEIYGLRLSEDEHYLYAVDKLNHRILKFNTMITKCNSELSGHSVATTAIFSSSRVYLLSIFILIILINFDW</sequence>
<name>A0A820QEW6_9BILA</name>
<dbReference type="CDD" id="cd05819">
    <property type="entry name" value="NHL"/>
    <property type="match status" value="2"/>
</dbReference>
<dbReference type="Gene3D" id="2.120.10.30">
    <property type="entry name" value="TolB, C-terminal domain"/>
    <property type="match status" value="3"/>
</dbReference>
<evidence type="ECO:0000313" key="2">
    <source>
        <dbReference type="EMBL" id="CAF4420631.1"/>
    </source>
</evidence>
<evidence type="ECO:0000313" key="3">
    <source>
        <dbReference type="Proteomes" id="UP000663862"/>
    </source>
</evidence>
<dbReference type="PANTHER" id="PTHR24104">
    <property type="entry name" value="E3 UBIQUITIN-PROTEIN LIGASE NHLRC1-RELATED"/>
    <property type="match status" value="1"/>
</dbReference>
<dbReference type="PANTHER" id="PTHR24104:SF25">
    <property type="entry name" value="PROTEIN LIN-41"/>
    <property type="match status" value="1"/>
</dbReference>
<dbReference type="GO" id="GO:0061630">
    <property type="term" value="F:ubiquitin protein ligase activity"/>
    <property type="evidence" value="ECO:0007669"/>
    <property type="project" value="TreeGrafter"/>
</dbReference>
<dbReference type="GO" id="GO:0043161">
    <property type="term" value="P:proteasome-mediated ubiquitin-dependent protein catabolic process"/>
    <property type="evidence" value="ECO:0007669"/>
    <property type="project" value="TreeGrafter"/>
</dbReference>
<dbReference type="GO" id="GO:0000209">
    <property type="term" value="P:protein polyubiquitination"/>
    <property type="evidence" value="ECO:0007669"/>
    <property type="project" value="TreeGrafter"/>
</dbReference>
<dbReference type="SUPFAM" id="SSF63825">
    <property type="entry name" value="YWTD domain"/>
    <property type="match status" value="1"/>
</dbReference>